<dbReference type="CDD" id="cd04301">
    <property type="entry name" value="NAT_SF"/>
    <property type="match status" value="1"/>
</dbReference>
<evidence type="ECO:0000313" key="15">
    <source>
        <dbReference type="EMBL" id="KAJ6241199.1"/>
    </source>
</evidence>
<evidence type="ECO:0000259" key="14">
    <source>
        <dbReference type="PROSITE" id="PS51186"/>
    </source>
</evidence>
<name>A0ABQ8YAU2_9EUKA</name>
<evidence type="ECO:0000256" key="4">
    <source>
        <dbReference type="ARBA" id="ARBA00022679"/>
    </source>
</evidence>
<proteinExistence type="inferred from homology"/>
<dbReference type="Proteomes" id="UP001150062">
    <property type="component" value="Unassembled WGS sequence"/>
</dbReference>
<dbReference type="PANTHER" id="PTHR45750:SF3">
    <property type="entry name" value="HISTONE ACETYLTRANSFERASE"/>
    <property type="match status" value="1"/>
</dbReference>
<evidence type="ECO:0000256" key="1">
    <source>
        <dbReference type="ARBA" id="ARBA00004123"/>
    </source>
</evidence>
<comment type="subcellular location">
    <subcellularLocation>
        <location evidence="1">Nucleus</location>
    </subcellularLocation>
</comment>
<dbReference type="InterPro" id="IPR000182">
    <property type="entry name" value="GNAT_dom"/>
</dbReference>
<dbReference type="InterPro" id="IPR001487">
    <property type="entry name" value="Bromodomain"/>
</dbReference>
<keyword evidence="11" id="KW-0012">Acyltransferase</keyword>
<evidence type="ECO:0000256" key="6">
    <source>
        <dbReference type="ARBA" id="ARBA00023015"/>
    </source>
</evidence>
<dbReference type="SMART" id="SM00297">
    <property type="entry name" value="BROMO"/>
    <property type="match status" value="1"/>
</dbReference>
<dbReference type="InterPro" id="IPR018359">
    <property type="entry name" value="Bromodomain_CS"/>
</dbReference>
<evidence type="ECO:0000256" key="11">
    <source>
        <dbReference type="ARBA" id="ARBA00023315"/>
    </source>
</evidence>
<dbReference type="Pfam" id="PF00583">
    <property type="entry name" value="Acetyltransf_1"/>
    <property type="match status" value="1"/>
</dbReference>
<feature type="domain" description="Bromo" evidence="13">
    <location>
        <begin position="248"/>
        <end position="318"/>
    </location>
</feature>
<evidence type="ECO:0000256" key="3">
    <source>
        <dbReference type="ARBA" id="ARBA00013184"/>
    </source>
</evidence>
<gene>
    <name evidence="15" type="ORF">M0813_23390</name>
</gene>
<dbReference type="Gene3D" id="3.40.630.30">
    <property type="match status" value="1"/>
</dbReference>
<dbReference type="PRINTS" id="PR00503">
    <property type="entry name" value="BROMODOMAIN"/>
</dbReference>
<dbReference type="Pfam" id="PF00439">
    <property type="entry name" value="Bromodomain"/>
    <property type="match status" value="1"/>
</dbReference>
<keyword evidence="10" id="KW-0539">Nucleus</keyword>
<keyword evidence="7 12" id="KW-0103">Bromodomain</keyword>
<dbReference type="InterPro" id="IPR036427">
    <property type="entry name" value="Bromodomain-like_sf"/>
</dbReference>
<keyword evidence="5" id="KW-0156">Chromatin regulator</keyword>
<keyword evidence="16" id="KW-1185">Reference proteome</keyword>
<dbReference type="PROSITE" id="PS50014">
    <property type="entry name" value="BROMODOMAIN_2"/>
    <property type="match status" value="1"/>
</dbReference>
<dbReference type="Gene3D" id="1.20.920.10">
    <property type="entry name" value="Bromodomain-like"/>
    <property type="match status" value="1"/>
</dbReference>
<dbReference type="SUPFAM" id="SSF55729">
    <property type="entry name" value="Acyl-CoA N-acyltransferases (Nat)"/>
    <property type="match status" value="1"/>
</dbReference>
<evidence type="ECO:0000256" key="7">
    <source>
        <dbReference type="ARBA" id="ARBA00023117"/>
    </source>
</evidence>
<dbReference type="PANTHER" id="PTHR45750">
    <property type="entry name" value="GH11602P"/>
    <property type="match status" value="1"/>
</dbReference>
<protein>
    <recommendedName>
        <fullName evidence="3">histone acetyltransferase</fullName>
        <ecNumber evidence="3">2.3.1.48</ecNumber>
    </recommendedName>
</protein>
<keyword evidence="8" id="KW-0010">Activator</keyword>
<keyword evidence="4" id="KW-0808">Transferase</keyword>
<dbReference type="PROSITE" id="PS51186">
    <property type="entry name" value="GNAT"/>
    <property type="match status" value="1"/>
</dbReference>
<dbReference type="PROSITE" id="PS00633">
    <property type="entry name" value="BROMODOMAIN_1"/>
    <property type="match status" value="1"/>
</dbReference>
<comment type="similarity">
    <text evidence="2">Belongs to the acetyltransferase family. GCN5 subfamily.</text>
</comment>
<keyword evidence="6" id="KW-0805">Transcription regulation</keyword>
<dbReference type="EMBL" id="JAOAOG010000195">
    <property type="protein sequence ID" value="KAJ6241199.1"/>
    <property type="molecule type" value="Genomic_DNA"/>
</dbReference>
<evidence type="ECO:0000256" key="12">
    <source>
        <dbReference type="PROSITE-ProRule" id="PRU00035"/>
    </source>
</evidence>
<reference evidence="15" key="1">
    <citation type="submission" date="2022-08" db="EMBL/GenBank/DDBJ databases">
        <title>Novel sulfate-reducing endosymbionts in the free-living metamonad Anaeramoeba.</title>
        <authorList>
            <person name="Jerlstrom-Hultqvist J."/>
            <person name="Cepicka I."/>
            <person name="Gallot-Lavallee L."/>
            <person name="Salas-Leiva D."/>
            <person name="Curtis B.A."/>
            <person name="Zahonova K."/>
            <person name="Pipaliya S."/>
            <person name="Dacks J."/>
            <person name="Roger A.J."/>
        </authorList>
    </citation>
    <scope>NUCLEOTIDE SEQUENCE</scope>
    <source>
        <strain evidence="15">Schooner1</strain>
    </source>
</reference>
<evidence type="ECO:0000313" key="16">
    <source>
        <dbReference type="Proteomes" id="UP001150062"/>
    </source>
</evidence>
<evidence type="ECO:0000256" key="5">
    <source>
        <dbReference type="ARBA" id="ARBA00022853"/>
    </source>
</evidence>
<dbReference type="InterPro" id="IPR016181">
    <property type="entry name" value="Acyl_CoA_acyltransferase"/>
</dbReference>
<sequence>MDAQIDDNTNENLDEIESEFVTVSNDGESSSLRLLIGLRNVFSVQLPNMPRDYIAKIVLDSRHVSLLVKKNFLVMGGICFRPFPDQKIVEIVFLAVSSNHQQNGLGRKLMSHVKNYVQKSDIYDILTYADNKAVGYFQKQGFSKEITIPDERWKGYLKDYEGGVFMHCKLYPSVDYLGIAKMIQRQKQYLKRVCRNTFEVTNHKGLNFNGRSSIPISEIDGLKEIWDYEKYHSMQLKNNLRSLLTELFDFKFSWPFREPVDKDEVIDYYEVIEIPMDFTIMKKKLANAEYTSFDLFKTDVELIVNNCRNYNRKDTIFHKCAVNLEAFFQKKLKTYKFL</sequence>
<dbReference type="InterPro" id="IPR037800">
    <property type="entry name" value="GCN5"/>
</dbReference>
<dbReference type="SUPFAM" id="SSF47370">
    <property type="entry name" value="Bromodomain"/>
    <property type="match status" value="1"/>
</dbReference>
<keyword evidence="9" id="KW-0804">Transcription</keyword>
<evidence type="ECO:0000256" key="9">
    <source>
        <dbReference type="ARBA" id="ARBA00023163"/>
    </source>
</evidence>
<organism evidence="15 16">
    <name type="scientific">Anaeramoeba flamelloides</name>
    <dbReference type="NCBI Taxonomy" id="1746091"/>
    <lineage>
        <taxon>Eukaryota</taxon>
        <taxon>Metamonada</taxon>
        <taxon>Anaeramoebidae</taxon>
        <taxon>Anaeramoeba</taxon>
    </lineage>
</organism>
<dbReference type="EC" id="2.3.1.48" evidence="3"/>
<evidence type="ECO:0000256" key="2">
    <source>
        <dbReference type="ARBA" id="ARBA00008607"/>
    </source>
</evidence>
<accession>A0ABQ8YAU2</accession>
<evidence type="ECO:0000256" key="10">
    <source>
        <dbReference type="ARBA" id="ARBA00023242"/>
    </source>
</evidence>
<comment type="caution">
    <text evidence="15">The sequence shown here is derived from an EMBL/GenBank/DDBJ whole genome shotgun (WGS) entry which is preliminary data.</text>
</comment>
<evidence type="ECO:0000259" key="13">
    <source>
        <dbReference type="PROSITE" id="PS50014"/>
    </source>
</evidence>
<feature type="domain" description="N-acetyltransferase" evidence="14">
    <location>
        <begin position="21"/>
        <end position="171"/>
    </location>
</feature>
<evidence type="ECO:0000256" key="8">
    <source>
        <dbReference type="ARBA" id="ARBA00023159"/>
    </source>
</evidence>